<feature type="region of interest" description="Disordered" evidence="8">
    <location>
        <begin position="659"/>
        <end position="683"/>
    </location>
</feature>
<feature type="region of interest" description="Disordered" evidence="8">
    <location>
        <begin position="697"/>
        <end position="789"/>
    </location>
</feature>
<evidence type="ECO:0000256" key="4">
    <source>
        <dbReference type="ARBA" id="ARBA00022771"/>
    </source>
</evidence>
<dbReference type="Pfam" id="PF00096">
    <property type="entry name" value="zf-C2H2"/>
    <property type="match status" value="1"/>
</dbReference>
<feature type="compositionally biased region" description="Acidic residues" evidence="8">
    <location>
        <begin position="748"/>
        <end position="762"/>
    </location>
</feature>
<dbReference type="PROSITE" id="PS50157">
    <property type="entry name" value="ZINC_FINGER_C2H2_2"/>
    <property type="match status" value="9"/>
</dbReference>
<feature type="domain" description="C2H2-type" evidence="9">
    <location>
        <begin position="185"/>
        <end position="214"/>
    </location>
</feature>
<feature type="region of interest" description="Disordered" evidence="8">
    <location>
        <begin position="227"/>
        <end position="340"/>
    </location>
</feature>
<dbReference type="PANTHER" id="PTHR24376">
    <property type="entry name" value="ZINC FINGER PROTEIN"/>
    <property type="match status" value="1"/>
</dbReference>
<reference evidence="10 11" key="1">
    <citation type="submission" date="2024-08" db="EMBL/GenBank/DDBJ databases">
        <authorList>
            <person name="Cucini C."/>
            <person name="Frati F."/>
        </authorList>
    </citation>
    <scope>NUCLEOTIDE SEQUENCE [LARGE SCALE GENOMIC DNA]</scope>
</reference>
<protein>
    <recommendedName>
        <fullName evidence="9">C2H2-type domain-containing protein</fullName>
    </recommendedName>
</protein>
<dbReference type="InterPro" id="IPR040689">
    <property type="entry name" value="SUVR5_Znf-C2H2_3rpt"/>
</dbReference>
<feature type="domain" description="C2H2-type" evidence="9">
    <location>
        <begin position="959"/>
        <end position="987"/>
    </location>
</feature>
<evidence type="ECO:0000313" key="11">
    <source>
        <dbReference type="Proteomes" id="UP001642540"/>
    </source>
</evidence>
<evidence type="ECO:0000256" key="7">
    <source>
        <dbReference type="PROSITE-ProRule" id="PRU00042"/>
    </source>
</evidence>
<keyword evidence="6" id="KW-0539">Nucleus</keyword>
<feature type="compositionally biased region" description="Acidic residues" evidence="8">
    <location>
        <begin position="302"/>
        <end position="316"/>
    </location>
</feature>
<dbReference type="SUPFAM" id="SSF57667">
    <property type="entry name" value="beta-beta-alpha zinc fingers"/>
    <property type="match status" value="3"/>
</dbReference>
<evidence type="ECO:0000256" key="6">
    <source>
        <dbReference type="ARBA" id="ARBA00023242"/>
    </source>
</evidence>
<feature type="domain" description="C2H2-type" evidence="9">
    <location>
        <begin position="1373"/>
        <end position="1399"/>
    </location>
</feature>
<evidence type="ECO:0000256" key="5">
    <source>
        <dbReference type="ARBA" id="ARBA00022833"/>
    </source>
</evidence>
<feature type="domain" description="C2H2-type" evidence="9">
    <location>
        <begin position="836"/>
        <end position="860"/>
    </location>
</feature>
<dbReference type="PANTHER" id="PTHR24376:SF235">
    <property type="entry name" value="C2H2-TYPE DOMAIN-CONTAINING PROTEIN"/>
    <property type="match status" value="1"/>
</dbReference>
<evidence type="ECO:0000256" key="1">
    <source>
        <dbReference type="ARBA" id="ARBA00004123"/>
    </source>
</evidence>
<keyword evidence="5" id="KW-0862">Zinc</keyword>
<dbReference type="Gene3D" id="3.30.160.60">
    <property type="entry name" value="Classic Zinc Finger"/>
    <property type="match status" value="7"/>
</dbReference>
<evidence type="ECO:0000259" key="9">
    <source>
        <dbReference type="PROSITE" id="PS50157"/>
    </source>
</evidence>
<keyword evidence="4 7" id="KW-0863">Zinc-finger</keyword>
<evidence type="ECO:0000256" key="2">
    <source>
        <dbReference type="ARBA" id="ARBA00022723"/>
    </source>
</evidence>
<name>A0ABP1RGZ2_9HEXA</name>
<dbReference type="InterPro" id="IPR013087">
    <property type="entry name" value="Znf_C2H2_type"/>
</dbReference>
<evidence type="ECO:0000256" key="3">
    <source>
        <dbReference type="ARBA" id="ARBA00022737"/>
    </source>
</evidence>
<gene>
    <name evidence="10" type="ORF">ODALV1_LOCUS22049</name>
</gene>
<dbReference type="SMART" id="SM00355">
    <property type="entry name" value="ZnF_C2H2"/>
    <property type="match status" value="25"/>
</dbReference>
<comment type="caution">
    <text evidence="10">The sequence shown here is derived from an EMBL/GenBank/DDBJ whole genome shotgun (WGS) entry which is preliminary data.</text>
</comment>
<accession>A0ABP1RGZ2</accession>
<keyword evidence="11" id="KW-1185">Reference proteome</keyword>
<keyword evidence="2" id="KW-0479">Metal-binding</keyword>
<feature type="domain" description="C2H2-type" evidence="9">
    <location>
        <begin position="609"/>
        <end position="638"/>
    </location>
</feature>
<organism evidence="10 11">
    <name type="scientific">Orchesella dallaii</name>
    <dbReference type="NCBI Taxonomy" id="48710"/>
    <lineage>
        <taxon>Eukaryota</taxon>
        <taxon>Metazoa</taxon>
        <taxon>Ecdysozoa</taxon>
        <taxon>Arthropoda</taxon>
        <taxon>Hexapoda</taxon>
        <taxon>Collembola</taxon>
        <taxon>Entomobryomorpha</taxon>
        <taxon>Entomobryoidea</taxon>
        <taxon>Orchesellidae</taxon>
        <taxon>Orchesellinae</taxon>
        <taxon>Orchesella</taxon>
    </lineage>
</organism>
<dbReference type="Pfam" id="PF18868">
    <property type="entry name" value="zf-C2H2_3rep"/>
    <property type="match status" value="1"/>
</dbReference>
<evidence type="ECO:0000256" key="8">
    <source>
        <dbReference type="SAM" id="MobiDB-lite"/>
    </source>
</evidence>
<dbReference type="PROSITE" id="PS00028">
    <property type="entry name" value="ZINC_FINGER_C2H2_1"/>
    <property type="match status" value="15"/>
</dbReference>
<feature type="compositionally biased region" description="Acidic residues" evidence="8">
    <location>
        <begin position="270"/>
        <end position="281"/>
    </location>
</feature>
<feature type="region of interest" description="Disordered" evidence="8">
    <location>
        <begin position="58"/>
        <end position="83"/>
    </location>
</feature>
<sequence length="1399" mass="160186">MFYVVNIIPFRDKEDVEMSSDIVTLLKDLPSGLIVKEEKEQVEEVEEWPAPKIIEVSGSVGVGGADGTPESRLPCGNPRRDKEDVEMSSDIVTLLKDLPSGLIVKEEKEQVEEVEEWPAPKIIEVSESVGVGGANGTPVDVNNSSEGNPIVKIEKLKSNTSINAKAKVPHKTHRKLRKKRNPTPFKCLRCSLRFTNFSNFRAHLKSTSHISMKKKLLAITKKTKVVSKSVKLKKSTTATGSNENPEQFDEKSNRNLRPRRSLAATKQPESNEEDEDVDETSPENVVSGDESYRGDSTQAEEISSEENEYEENSSDSESEHSHNQTSSCAKTLKSNPLSAQEGKKKRIRLLEFDLEEMLNNSGIDYKYKDMQFQCKVDSCPMKFITQIDLNLHSKLHASFSCSFCSQVETYAPSLALHELVHLPSSKKDTFTSAKKLILHCPRCSFTSTQKHLFVSHHLATHLNLTWKTAECPICQQVFVDPDVAKSLLQHIEVQHDTEGMDSDEVQKCDSDKDKCQAYFKTNRQLTRHKMKIHGEDTTLCQRCGKKWSSSSRAKTCKCSKVMKLQKVNERVKWEPTKSICESCGMEFKEKRTLLKHMLKKHGESVERFFSCKYCDKKFVLLHFLLLHKRSQTHKIMKAMYISKHSDASSNMKETVNSMNLPVSTEPEPIASTLDSGGPSKPKEIIETNVNKSQDKILESGDGAEPIPQTISPPRSQRSRKRKLSNDNENVEDHQNEYENPCDISGNISEDDVNVSSEDEFNPGDDSASSSSSDECDDDDDDNNEKSAADDRDNVPCGFCGKEFDKSLVAAHEFNCRTTGNPLQNGERSLVHASKKFVCGVASCKQKFHFEEELTNHQKLHGDFPCQFCDVVEKFAVDFSLHEMTHCKNKSNDEFNCARCPYSSNRKFCYIDHHLERHLNISRKLARCFVCQAGFGDTKYLRRHYQSHHNTEGVEQSKIQKCDKCSAYFLNKMQLTKHRTKMHLNLKDGDALASDISEDEEANAKEIVPEEDTANPNQKLLNCNYCNLKFPNTMVLKSHQKFEHKRNIHCEISGCSMSFRTPEELQHHSTHHGSFPCEFCDVVETYAPNLANHELIHSVHSSDFPIPTETRKNNRSGNAVFQCPRCPFKIISKKKIFLAHHLETHLNLSWITENCQICSKKFYEAEGRRNHMNNYHNTEGMDPKLIERCDKCPAYFREYRHALLHRREIHKEHPLTCITCGMNFENQTKWRNHRILKHKVNVYDFKVECGVPNCSDSFEEQYQLEYHMKNVHPQSQHETVMCPKCGKVFRANALGGHMRIHNLPVVNKDDNALQKRCVCEECGKVYKKRYLERHLLSHTEPETWKFSCLFCEKKCLDVWNLMKHLRMHTREKPFFCEDCGEEYAHAHNLRNHRNKVHGGG</sequence>
<keyword evidence="3" id="KW-0677">Repeat</keyword>
<dbReference type="EMBL" id="CAXLJM020000072">
    <property type="protein sequence ID" value="CAL8128011.1"/>
    <property type="molecule type" value="Genomic_DNA"/>
</dbReference>
<dbReference type="Proteomes" id="UP001642540">
    <property type="component" value="Unassembled WGS sequence"/>
</dbReference>
<feature type="compositionally biased region" description="Acidic residues" evidence="8">
    <location>
        <begin position="773"/>
        <end position="782"/>
    </location>
</feature>
<evidence type="ECO:0000313" key="10">
    <source>
        <dbReference type="EMBL" id="CAL8128011.1"/>
    </source>
</evidence>
<feature type="domain" description="C2H2-type" evidence="9">
    <location>
        <begin position="1345"/>
        <end position="1372"/>
    </location>
</feature>
<comment type="subcellular location">
    <subcellularLocation>
        <location evidence="1">Nucleus</location>
    </subcellularLocation>
</comment>
<dbReference type="InterPro" id="IPR036236">
    <property type="entry name" value="Znf_C2H2_sf"/>
</dbReference>
<feature type="domain" description="C2H2-type" evidence="9">
    <location>
        <begin position="372"/>
        <end position="397"/>
    </location>
</feature>
<proteinExistence type="predicted"/>
<feature type="domain" description="C2H2-type" evidence="9">
    <location>
        <begin position="1246"/>
        <end position="1276"/>
    </location>
</feature>
<feature type="compositionally biased region" description="Polar residues" evidence="8">
    <location>
        <begin position="324"/>
        <end position="338"/>
    </location>
</feature>
<feature type="domain" description="C2H2-type" evidence="9">
    <location>
        <begin position="578"/>
        <end position="606"/>
    </location>
</feature>